<comment type="cofactor">
    <cofactor evidence="1">
        <name>Mn(2+)</name>
        <dbReference type="ChEBI" id="CHEBI:29035"/>
    </cofactor>
</comment>
<keyword evidence="11" id="KW-1133">Transmembrane helix</keyword>
<dbReference type="Proteomes" id="UP000035682">
    <property type="component" value="Unplaced"/>
</dbReference>
<dbReference type="STRING" id="34506.A0A090MWL6"/>
<keyword evidence="11" id="KW-0812">Transmembrane</keyword>
<reference evidence="13" key="1">
    <citation type="submission" date="2014-09" db="EMBL/GenBank/DDBJ databases">
        <authorList>
            <person name="Aslett A.Martin."/>
        </authorList>
    </citation>
    <scope>NUCLEOTIDE SEQUENCE</scope>
    <source>
        <strain evidence="13">ED321 Heterogonic</strain>
    </source>
</reference>
<dbReference type="SMART" id="SM00332">
    <property type="entry name" value="PP2Cc"/>
    <property type="match status" value="1"/>
</dbReference>
<feature type="region of interest" description="Disordered" evidence="10">
    <location>
        <begin position="198"/>
        <end position="297"/>
    </location>
</feature>
<evidence type="ECO:0000256" key="10">
    <source>
        <dbReference type="SAM" id="MobiDB-lite"/>
    </source>
</evidence>
<dbReference type="EMBL" id="LN609528">
    <property type="protein sequence ID" value="CEF63899.1"/>
    <property type="molecule type" value="Genomic_DNA"/>
</dbReference>
<reference evidence="15" key="3">
    <citation type="submission" date="2020-12" db="UniProtKB">
        <authorList>
            <consortium name="WormBaseParasite"/>
        </authorList>
    </citation>
    <scope>IDENTIFICATION</scope>
</reference>
<keyword evidence="7 9" id="KW-0904">Protein phosphatase</keyword>
<keyword evidence="4" id="KW-0479">Metal-binding</keyword>
<dbReference type="EC" id="3.1.3.16" evidence="3"/>
<protein>
    <recommendedName>
        <fullName evidence="3">protein-serine/threonine phosphatase</fullName>
        <ecNumber evidence="3">3.1.3.16</ecNumber>
    </recommendedName>
</protein>
<dbReference type="eggNOG" id="KOG0699">
    <property type="taxonomic scope" value="Eukaryota"/>
</dbReference>
<evidence type="ECO:0000256" key="5">
    <source>
        <dbReference type="ARBA" id="ARBA00022801"/>
    </source>
</evidence>
<dbReference type="PANTHER" id="PTHR13832:SF803">
    <property type="entry name" value="PROTEIN PHOSPHATASE 1G"/>
    <property type="match status" value="1"/>
</dbReference>
<keyword evidence="11" id="KW-0472">Membrane</keyword>
<evidence type="ECO:0000256" key="4">
    <source>
        <dbReference type="ARBA" id="ARBA00022723"/>
    </source>
</evidence>
<evidence type="ECO:0000256" key="8">
    <source>
        <dbReference type="ARBA" id="ARBA00023211"/>
    </source>
</evidence>
<dbReference type="WBParaSite" id="SRAE_1000215500.1">
    <property type="protein sequence ID" value="SRAE_1000215500.1"/>
    <property type="gene ID" value="WBGene00258769"/>
</dbReference>
<feature type="compositionally biased region" description="Basic and acidic residues" evidence="10">
    <location>
        <begin position="146"/>
        <end position="156"/>
    </location>
</feature>
<keyword evidence="14" id="KW-1185">Reference proteome</keyword>
<dbReference type="CDD" id="cd00143">
    <property type="entry name" value="PP2Cc"/>
    <property type="match status" value="1"/>
</dbReference>
<dbReference type="PROSITE" id="PS51746">
    <property type="entry name" value="PPM_2"/>
    <property type="match status" value="1"/>
</dbReference>
<dbReference type="GeneID" id="36376264"/>
<keyword evidence="5 9" id="KW-0378">Hydrolase</keyword>
<dbReference type="InterPro" id="IPR036457">
    <property type="entry name" value="PPM-type-like_dom_sf"/>
</dbReference>
<evidence type="ECO:0000313" key="15">
    <source>
        <dbReference type="WBParaSite" id="SRAE_1000215500.1"/>
    </source>
</evidence>
<dbReference type="PROSITE" id="PS01032">
    <property type="entry name" value="PPM_1"/>
    <property type="match status" value="1"/>
</dbReference>
<evidence type="ECO:0000313" key="13">
    <source>
        <dbReference type="EMBL" id="CEF63899.1"/>
    </source>
</evidence>
<evidence type="ECO:0000256" key="7">
    <source>
        <dbReference type="ARBA" id="ARBA00022912"/>
    </source>
</evidence>
<dbReference type="GO" id="GO:0046872">
    <property type="term" value="F:metal ion binding"/>
    <property type="evidence" value="ECO:0007669"/>
    <property type="project" value="UniProtKB-KW"/>
</dbReference>
<evidence type="ECO:0000256" key="9">
    <source>
        <dbReference type="RuleBase" id="RU003465"/>
    </source>
</evidence>
<feature type="region of interest" description="Disordered" evidence="10">
    <location>
        <begin position="142"/>
        <end position="161"/>
    </location>
</feature>
<evidence type="ECO:0000256" key="1">
    <source>
        <dbReference type="ARBA" id="ARBA00001936"/>
    </source>
</evidence>
<dbReference type="InterPro" id="IPR001932">
    <property type="entry name" value="PPM-type_phosphatase-like_dom"/>
</dbReference>
<gene>
    <name evidence="13 15 16" type="ORF">SRAE_1000215500</name>
</gene>
<dbReference type="InterPro" id="IPR015655">
    <property type="entry name" value="PP2C"/>
</dbReference>
<dbReference type="WormBase" id="SRAE_1000215500">
    <property type="protein sequence ID" value="SRP01564"/>
    <property type="gene ID" value="WBGene00258769"/>
</dbReference>
<comment type="similarity">
    <text evidence="2 9">Belongs to the PP2C family.</text>
</comment>
<dbReference type="Gene3D" id="3.60.40.10">
    <property type="entry name" value="PPM-type phosphatase domain"/>
    <property type="match status" value="2"/>
</dbReference>
<evidence type="ECO:0000256" key="2">
    <source>
        <dbReference type="ARBA" id="ARBA00006702"/>
    </source>
</evidence>
<dbReference type="Pfam" id="PF00481">
    <property type="entry name" value="PP2C"/>
    <property type="match status" value="2"/>
</dbReference>
<dbReference type="SUPFAM" id="SSF81606">
    <property type="entry name" value="PP2C-like"/>
    <property type="match status" value="1"/>
</dbReference>
<dbReference type="CTD" id="36376264"/>
<dbReference type="OMA" id="YCAMKLP"/>
<reference evidence="14" key="2">
    <citation type="submission" date="2014-09" db="EMBL/GenBank/DDBJ databases">
        <authorList>
            <person name="Martin A.A."/>
        </authorList>
    </citation>
    <scope>NUCLEOTIDE SEQUENCE</scope>
    <source>
        <strain evidence="14">ED321</strain>
    </source>
</reference>
<evidence type="ECO:0000313" key="14">
    <source>
        <dbReference type="Proteomes" id="UP000035682"/>
    </source>
</evidence>
<evidence type="ECO:0000256" key="6">
    <source>
        <dbReference type="ARBA" id="ARBA00022842"/>
    </source>
</evidence>
<feature type="compositionally biased region" description="Acidic residues" evidence="10">
    <location>
        <begin position="243"/>
        <end position="286"/>
    </location>
</feature>
<organism evidence="13">
    <name type="scientific">Strongyloides ratti</name>
    <name type="common">Parasitic roundworm</name>
    <dbReference type="NCBI Taxonomy" id="34506"/>
    <lineage>
        <taxon>Eukaryota</taxon>
        <taxon>Metazoa</taxon>
        <taxon>Ecdysozoa</taxon>
        <taxon>Nematoda</taxon>
        <taxon>Chromadorea</taxon>
        <taxon>Rhabditida</taxon>
        <taxon>Tylenchina</taxon>
        <taxon>Panagrolaimomorpha</taxon>
        <taxon>Strongyloidoidea</taxon>
        <taxon>Strongyloididae</taxon>
        <taxon>Strongyloides</taxon>
    </lineage>
</organism>
<feature type="compositionally biased region" description="Basic and acidic residues" evidence="10">
    <location>
        <begin position="230"/>
        <end position="241"/>
    </location>
</feature>
<keyword evidence="8" id="KW-0464">Manganese</keyword>
<evidence type="ECO:0000259" key="12">
    <source>
        <dbReference type="PROSITE" id="PS51746"/>
    </source>
</evidence>
<dbReference type="GO" id="GO:0004722">
    <property type="term" value="F:protein serine/threonine phosphatase activity"/>
    <property type="evidence" value="ECO:0007669"/>
    <property type="project" value="UniProtKB-EC"/>
</dbReference>
<dbReference type="AlphaFoldDB" id="A0A090MWL6"/>
<evidence type="ECO:0000313" key="16">
    <source>
        <dbReference type="WormBase" id="SRAE_1000215500"/>
    </source>
</evidence>
<dbReference type="OrthoDB" id="10264738at2759"/>
<accession>A0A090MWL6</accession>
<proteinExistence type="inferred from homology"/>
<feature type="transmembrane region" description="Helical" evidence="11">
    <location>
        <begin position="7"/>
        <end position="28"/>
    </location>
</feature>
<sequence>MLSIIKKLVFFFTFIIVICLFNIMGAYLDRPITESHYDYGKNDKIKYVAASMQGWRTEQEDAHNAILDLEKDIHMFAVYDGHGGKDVSTYTADHFPQYLIQQENWKNGEFSNALSDAFISFDDVLRQPEVLKILSSIAQKPCSSENRVDNDSDESKNLTTESGMKIEDVLQRYGVQLNKAGITTEELVDQANALLQKRNLSNDEDDKNEMTEIGKKRAPPPLENRPAKTIKLDDIDDKSESSNDSDYDDDKAAEDAEEELSDEENTEDEENDDDCSMDDMDEEEDYANVGPETPGLDSGTTACVVVIHKENITVANAGDSRAVLCRDGKAIELSFDHKPEDKSEKSRIVKAGGTISADGRVNGGLNLSRALGDHYYKQNKDLPLEEQMISAKPDIVEDKITDQDEFLIIACDGIWNSMSSQEVVDFVKELWGKETLKQICDKIMANCLAENTEGDGTGCDNMTVIVVDLKNTTELGQFDNFEDTKQIE</sequence>
<name>A0A090MWL6_STRRB</name>
<dbReference type="RefSeq" id="XP_024503100.1">
    <property type="nucleotide sequence ID" value="XM_024649199.1"/>
</dbReference>
<keyword evidence="6" id="KW-0460">Magnesium</keyword>
<dbReference type="PANTHER" id="PTHR13832">
    <property type="entry name" value="PROTEIN PHOSPHATASE 2C"/>
    <property type="match status" value="1"/>
</dbReference>
<dbReference type="InterPro" id="IPR000222">
    <property type="entry name" value="PP2C_BS"/>
</dbReference>
<evidence type="ECO:0000256" key="3">
    <source>
        <dbReference type="ARBA" id="ARBA00013081"/>
    </source>
</evidence>
<feature type="domain" description="PPM-type phosphatase" evidence="12">
    <location>
        <begin position="46"/>
        <end position="469"/>
    </location>
</feature>
<evidence type="ECO:0000256" key="11">
    <source>
        <dbReference type="SAM" id="Phobius"/>
    </source>
</evidence>